<dbReference type="PANTHER" id="PTHR33507:SF3">
    <property type="entry name" value="INNER MEMBRANE PROTEIN YBBJ"/>
    <property type="match status" value="1"/>
</dbReference>
<keyword evidence="1" id="KW-1133">Transmembrane helix</keyword>
<evidence type="ECO:0000313" key="3">
    <source>
        <dbReference type="Proteomes" id="UP001204579"/>
    </source>
</evidence>
<evidence type="ECO:0000256" key="1">
    <source>
        <dbReference type="SAM" id="Phobius"/>
    </source>
</evidence>
<proteinExistence type="predicted"/>
<dbReference type="Proteomes" id="UP001204579">
    <property type="component" value="Unassembled WGS sequence"/>
</dbReference>
<name>A0AAW5N6W8_9BACT</name>
<sequence length="156" mass="16816">MDILILFVLIIGGLLLFITEVFLIPGFGVAGIASAASLLYAIYFAFDTLGIQAGWITLGVVFLGIVAITTWFVRTKTVDRLAVKKSLDFRPDPLAGTGLKVGDTGIALTRLTLIGNAEINGHQLEVQSADGFIDERTPIQVSRISNGVVYVQRINH</sequence>
<keyword evidence="1" id="KW-0812">Transmembrane</keyword>
<dbReference type="InterPro" id="IPR052165">
    <property type="entry name" value="Membrane_assoc_protease"/>
</dbReference>
<keyword evidence="3" id="KW-1185">Reference proteome</keyword>
<protein>
    <submittedName>
        <fullName evidence="2">Nodulation efficiency protein D (NfeD)</fullName>
    </submittedName>
</protein>
<evidence type="ECO:0000313" key="2">
    <source>
        <dbReference type="EMBL" id="MCR8872850.1"/>
    </source>
</evidence>
<dbReference type="PANTHER" id="PTHR33507">
    <property type="entry name" value="INNER MEMBRANE PROTEIN YBBJ"/>
    <property type="match status" value="1"/>
</dbReference>
<accession>A0AAW5N6W8</accession>
<dbReference type="AlphaFoldDB" id="A0AAW5N6W8"/>
<dbReference type="GO" id="GO:0005886">
    <property type="term" value="C:plasma membrane"/>
    <property type="evidence" value="ECO:0007669"/>
    <property type="project" value="TreeGrafter"/>
</dbReference>
<organism evidence="2 3">
    <name type="scientific">Phocaeicola barnesiae</name>
    <dbReference type="NCBI Taxonomy" id="376804"/>
    <lineage>
        <taxon>Bacteria</taxon>
        <taxon>Pseudomonadati</taxon>
        <taxon>Bacteroidota</taxon>
        <taxon>Bacteroidia</taxon>
        <taxon>Bacteroidales</taxon>
        <taxon>Bacteroidaceae</taxon>
        <taxon>Phocaeicola</taxon>
    </lineage>
</organism>
<comment type="caution">
    <text evidence="2">The sequence shown here is derived from an EMBL/GenBank/DDBJ whole genome shotgun (WGS) entry which is preliminary data.</text>
</comment>
<dbReference type="RefSeq" id="WP_258335282.1">
    <property type="nucleotide sequence ID" value="NZ_JANRHJ010000002.1"/>
</dbReference>
<dbReference type="EMBL" id="JANRHJ010000002">
    <property type="protein sequence ID" value="MCR8872850.1"/>
    <property type="molecule type" value="Genomic_DNA"/>
</dbReference>
<reference evidence="2 3" key="1">
    <citation type="submission" date="2022-08" db="EMBL/GenBank/DDBJ databases">
        <authorList>
            <person name="Zeman M."/>
            <person name="Kubasova T."/>
        </authorList>
    </citation>
    <scope>NUCLEOTIDE SEQUENCE [LARGE SCALE GENOMIC DNA]</scope>
    <source>
        <strain evidence="2 3">ET62</strain>
    </source>
</reference>
<feature type="transmembrane region" description="Helical" evidence="1">
    <location>
        <begin position="51"/>
        <end position="73"/>
    </location>
</feature>
<gene>
    <name evidence="2" type="ORF">NW209_02235</name>
</gene>
<keyword evidence="1" id="KW-0472">Membrane</keyword>